<dbReference type="Gene3D" id="3.50.50.60">
    <property type="entry name" value="FAD/NAD(P)-binding domain"/>
    <property type="match status" value="2"/>
</dbReference>
<keyword evidence="3 6" id="KW-0560">Oxidoreductase</keyword>
<comment type="similarity">
    <text evidence="6">Belongs to the class-II pyridine nucleotide-disulfide oxidoreductase family.</text>
</comment>
<evidence type="ECO:0000313" key="10">
    <source>
        <dbReference type="Proteomes" id="UP000178724"/>
    </source>
</evidence>
<evidence type="ECO:0000256" key="5">
    <source>
        <dbReference type="ARBA" id="ARBA00023284"/>
    </source>
</evidence>
<evidence type="ECO:0000259" key="8">
    <source>
        <dbReference type="Pfam" id="PF07992"/>
    </source>
</evidence>
<dbReference type="AlphaFoldDB" id="A0A1F4Q6D8"/>
<evidence type="ECO:0000256" key="6">
    <source>
        <dbReference type="RuleBase" id="RU003880"/>
    </source>
</evidence>
<comment type="cofactor">
    <cofactor evidence="7">
        <name>FAD</name>
        <dbReference type="ChEBI" id="CHEBI:57692"/>
    </cofactor>
    <text evidence="7">Binds 1 FAD per subunit.</text>
</comment>
<dbReference type="NCBIfam" id="TIGR01292">
    <property type="entry name" value="TRX_reduct"/>
    <property type="match status" value="1"/>
</dbReference>
<dbReference type="GO" id="GO:0005737">
    <property type="term" value="C:cytoplasm"/>
    <property type="evidence" value="ECO:0007669"/>
    <property type="project" value="InterPro"/>
</dbReference>
<dbReference type="SUPFAM" id="SSF51905">
    <property type="entry name" value="FAD/NAD(P)-binding domain"/>
    <property type="match status" value="1"/>
</dbReference>
<evidence type="ECO:0000256" key="3">
    <source>
        <dbReference type="ARBA" id="ARBA00023002"/>
    </source>
</evidence>
<accession>A0A1F4Q6D8</accession>
<dbReference type="InterPro" id="IPR005982">
    <property type="entry name" value="Thioredox_Rdtase"/>
</dbReference>
<keyword evidence="4" id="KW-1015">Disulfide bond</keyword>
<dbReference type="Proteomes" id="UP000178724">
    <property type="component" value="Unassembled WGS sequence"/>
</dbReference>
<organism evidence="9 10">
    <name type="scientific">candidate division WOR-1 bacterium RIFCSPHIGHO2_01_FULL_53_15</name>
    <dbReference type="NCBI Taxonomy" id="1802564"/>
    <lineage>
        <taxon>Bacteria</taxon>
        <taxon>Bacillati</taxon>
        <taxon>Saganbacteria</taxon>
    </lineage>
</organism>
<comment type="subunit">
    <text evidence="6">Homodimer.</text>
</comment>
<dbReference type="EC" id="1.8.1.9" evidence="6"/>
<comment type="caution">
    <text evidence="9">The sequence shown here is derived from an EMBL/GenBank/DDBJ whole genome shotgun (WGS) entry which is preliminary data.</text>
</comment>
<dbReference type="EMBL" id="METM01000004">
    <property type="protein sequence ID" value="OGB90812.1"/>
    <property type="molecule type" value="Genomic_DNA"/>
</dbReference>
<proteinExistence type="inferred from homology"/>
<dbReference type="InterPro" id="IPR008255">
    <property type="entry name" value="Pyr_nucl-diS_OxRdtase_2_AS"/>
</dbReference>
<comment type="catalytic activity">
    <reaction evidence="6">
        <text>[thioredoxin]-dithiol + NADP(+) = [thioredoxin]-disulfide + NADPH + H(+)</text>
        <dbReference type="Rhea" id="RHEA:20345"/>
        <dbReference type="Rhea" id="RHEA-COMP:10698"/>
        <dbReference type="Rhea" id="RHEA-COMP:10700"/>
        <dbReference type="ChEBI" id="CHEBI:15378"/>
        <dbReference type="ChEBI" id="CHEBI:29950"/>
        <dbReference type="ChEBI" id="CHEBI:50058"/>
        <dbReference type="ChEBI" id="CHEBI:57783"/>
        <dbReference type="ChEBI" id="CHEBI:58349"/>
        <dbReference type="EC" id="1.8.1.9"/>
    </reaction>
</comment>
<reference evidence="9 10" key="1">
    <citation type="journal article" date="2016" name="Nat. Commun.">
        <title>Thousands of microbial genomes shed light on interconnected biogeochemical processes in an aquifer system.</title>
        <authorList>
            <person name="Anantharaman K."/>
            <person name="Brown C.T."/>
            <person name="Hug L.A."/>
            <person name="Sharon I."/>
            <person name="Castelle C.J."/>
            <person name="Probst A.J."/>
            <person name="Thomas B.C."/>
            <person name="Singh A."/>
            <person name="Wilkins M.J."/>
            <person name="Karaoz U."/>
            <person name="Brodie E.L."/>
            <person name="Williams K.H."/>
            <person name="Hubbard S.S."/>
            <person name="Banfield J.F."/>
        </authorList>
    </citation>
    <scope>NUCLEOTIDE SEQUENCE [LARGE SCALE GENOMIC DNA]</scope>
</reference>
<protein>
    <recommendedName>
        <fullName evidence="6">Thioredoxin reductase</fullName>
        <ecNumber evidence="6">1.8.1.9</ecNumber>
    </recommendedName>
</protein>
<dbReference type="PANTHER" id="PTHR48105">
    <property type="entry name" value="THIOREDOXIN REDUCTASE 1-RELATED-RELATED"/>
    <property type="match status" value="1"/>
</dbReference>
<gene>
    <name evidence="9" type="ORF">A2625_06970</name>
</gene>
<dbReference type="GO" id="GO:0004791">
    <property type="term" value="F:thioredoxin-disulfide reductase (NADPH) activity"/>
    <property type="evidence" value="ECO:0007669"/>
    <property type="project" value="UniProtKB-UniRule"/>
</dbReference>
<evidence type="ECO:0000256" key="7">
    <source>
        <dbReference type="RuleBase" id="RU003881"/>
    </source>
</evidence>
<evidence type="ECO:0000256" key="4">
    <source>
        <dbReference type="ARBA" id="ARBA00023157"/>
    </source>
</evidence>
<sequence>MAAAGGSYDLVIIGGGPAGLTAAIYAGRARLKTLIIEKMILGGQASTAFQIENYPGYPEGIAGHELAQKMADQANKLGLEVLWGNAIGLKQENTTKLWSVDIDDKTVKAKAVIIATGWENAKLGVPGEAKFRGRGVSYCATCDGAFYKDKNIIVVGGGNSAIEEALFLTRYAAKVSIVHRRDELRADKILGERARSHAKIYFFWHSIVEEIKGDKNVSEVVLKDLLSSKKLIIPVDGVFIYIGAQPNSGFLKAVVKLDEKGYVLTDDKLKTSAEGIFAAGDVRAKILRQIVTAAADGALAAESAREYIEKP</sequence>
<name>A0A1F4Q6D8_UNCSA</name>
<keyword evidence="5 6" id="KW-0676">Redox-active center</keyword>
<dbReference type="InterPro" id="IPR050097">
    <property type="entry name" value="Ferredoxin-NADP_redctase_2"/>
</dbReference>
<keyword evidence="7" id="KW-0521">NADP</keyword>
<dbReference type="InterPro" id="IPR036188">
    <property type="entry name" value="FAD/NAD-bd_sf"/>
</dbReference>
<dbReference type="InterPro" id="IPR023753">
    <property type="entry name" value="FAD/NAD-binding_dom"/>
</dbReference>
<dbReference type="PROSITE" id="PS00573">
    <property type="entry name" value="PYRIDINE_REDOX_2"/>
    <property type="match status" value="1"/>
</dbReference>
<dbReference type="PRINTS" id="PR00368">
    <property type="entry name" value="FADPNR"/>
</dbReference>
<keyword evidence="1 6" id="KW-0285">Flavoprotein</keyword>
<dbReference type="Pfam" id="PF07992">
    <property type="entry name" value="Pyr_redox_2"/>
    <property type="match status" value="1"/>
</dbReference>
<feature type="domain" description="FAD/NAD(P)-binding" evidence="8">
    <location>
        <begin position="8"/>
        <end position="297"/>
    </location>
</feature>
<dbReference type="GO" id="GO:0019430">
    <property type="term" value="P:removal of superoxide radicals"/>
    <property type="evidence" value="ECO:0007669"/>
    <property type="project" value="UniProtKB-UniRule"/>
</dbReference>
<dbReference type="PRINTS" id="PR00469">
    <property type="entry name" value="PNDRDTASEII"/>
</dbReference>
<keyword evidence="2 6" id="KW-0274">FAD</keyword>
<evidence type="ECO:0000313" key="9">
    <source>
        <dbReference type="EMBL" id="OGB90812.1"/>
    </source>
</evidence>
<evidence type="ECO:0000256" key="1">
    <source>
        <dbReference type="ARBA" id="ARBA00022630"/>
    </source>
</evidence>
<evidence type="ECO:0000256" key="2">
    <source>
        <dbReference type="ARBA" id="ARBA00022827"/>
    </source>
</evidence>